<accession>A0A1B4VAV9</accession>
<comment type="subunit">
    <text evidence="3 15">Homodimer.</text>
</comment>
<dbReference type="SUPFAM" id="SSF46785">
    <property type="entry name" value="Winged helix' DNA-binding domain"/>
    <property type="match status" value="1"/>
</dbReference>
<evidence type="ECO:0000256" key="8">
    <source>
        <dbReference type="ARBA" id="ARBA00022833"/>
    </source>
</evidence>
<sequence length="152" mass="16937">MAQGPHPSEGSADLKKAGLKATVPRLKILQILESTEHPHLTAEEVYKRLIQSGEEVGLATVYRVLTQFQAAGLVIRHNFEGGRSVFEVNRGGHHDHMVCMECGQVFEFYDGEIEQRQRRVAADAGFVIDDHALYLYGVCEGMKKNGRCSKKP</sequence>
<dbReference type="EMBL" id="AP014936">
    <property type="protein sequence ID" value="BAU48994.1"/>
    <property type="molecule type" value="Genomic_DNA"/>
</dbReference>
<evidence type="ECO:0000256" key="9">
    <source>
        <dbReference type="ARBA" id="ARBA00023004"/>
    </source>
</evidence>
<proteinExistence type="inferred from homology"/>
<keyword evidence="8 13" id="KW-0862">Zinc</keyword>
<name>A0A1B4VAV9_9GAMM</name>
<feature type="binding site" evidence="13">
    <location>
        <position position="102"/>
    </location>
    <ligand>
        <name>Zn(2+)</name>
        <dbReference type="ChEBI" id="CHEBI:29105"/>
    </ligand>
</feature>
<dbReference type="NCBIfam" id="NF006999">
    <property type="entry name" value="PRK09462.1"/>
    <property type="match status" value="1"/>
</dbReference>
<evidence type="ECO:0000256" key="10">
    <source>
        <dbReference type="ARBA" id="ARBA00023015"/>
    </source>
</evidence>
<evidence type="ECO:0000256" key="2">
    <source>
        <dbReference type="ARBA" id="ARBA00007957"/>
    </source>
</evidence>
<evidence type="ECO:0000256" key="4">
    <source>
        <dbReference type="ARBA" id="ARBA00020910"/>
    </source>
</evidence>
<evidence type="ECO:0000256" key="14">
    <source>
        <dbReference type="PIRSR" id="PIRSR602481-2"/>
    </source>
</evidence>
<feature type="binding site" evidence="14">
    <location>
        <position position="93"/>
    </location>
    <ligand>
        <name>Fe cation</name>
        <dbReference type="ChEBI" id="CHEBI:24875"/>
    </ligand>
</feature>
<feature type="binding site" evidence="14">
    <location>
        <position position="131"/>
    </location>
    <ligand>
        <name>Fe cation</name>
        <dbReference type="ChEBI" id="CHEBI:24875"/>
    </ligand>
</feature>
<evidence type="ECO:0000313" key="16">
    <source>
        <dbReference type="EMBL" id="BAU48994.1"/>
    </source>
</evidence>
<dbReference type="OrthoDB" id="8659436at2"/>
<feature type="binding site" evidence="14">
    <location>
        <position position="114"/>
    </location>
    <ligand>
        <name>Fe cation</name>
        <dbReference type="ChEBI" id="CHEBI:24875"/>
    </ligand>
</feature>
<evidence type="ECO:0000256" key="5">
    <source>
        <dbReference type="ARBA" id="ARBA00022490"/>
    </source>
</evidence>
<dbReference type="PANTHER" id="PTHR33202">
    <property type="entry name" value="ZINC UPTAKE REGULATION PROTEIN"/>
    <property type="match status" value="1"/>
</dbReference>
<dbReference type="Gene3D" id="1.10.10.10">
    <property type="entry name" value="Winged helix-like DNA-binding domain superfamily/Winged helix DNA-binding domain"/>
    <property type="match status" value="1"/>
</dbReference>
<gene>
    <name evidence="15" type="primary">fur</name>
    <name evidence="16" type="ORF">SVA_2446</name>
</gene>
<dbReference type="InterPro" id="IPR036388">
    <property type="entry name" value="WH-like_DNA-bd_sf"/>
</dbReference>
<dbReference type="FunFam" id="3.30.1490.190:FF:000001">
    <property type="entry name" value="Ferric uptake regulation protein"/>
    <property type="match status" value="1"/>
</dbReference>
<dbReference type="KEGG" id="sva:SVA_2446"/>
<evidence type="ECO:0000256" key="11">
    <source>
        <dbReference type="ARBA" id="ARBA00023125"/>
    </source>
</evidence>
<evidence type="ECO:0000256" key="13">
    <source>
        <dbReference type="PIRSR" id="PIRSR602481-1"/>
    </source>
</evidence>
<dbReference type="Pfam" id="PF01475">
    <property type="entry name" value="FUR"/>
    <property type="match status" value="1"/>
</dbReference>
<organism evidence="16 17">
    <name type="scientific">Sulfurifustis variabilis</name>
    <dbReference type="NCBI Taxonomy" id="1675686"/>
    <lineage>
        <taxon>Bacteria</taxon>
        <taxon>Pseudomonadati</taxon>
        <taxon>Pseudomonadota</taxon>
        <taxon>Gammaproteobacteria</taxon>
        <taxon>Acidiferrobacterales</taxon>
        <taxon>Acidiferrobacteraceae</taxon>
        <taxon>Sulfurifustis</taxon>
    </lineage>
</organism>
<evidence type="ECO:0000256" key="1">
    <source>
        <dbReference type="ARBA" id="ARBA00004496"/>
    </source>
</evidence>
<evidence type="ECO:0000256" key="15">
    <source>
        <dbReference type="RuleBase" id="RU364037"/>
    </source>
</evidence>
<dbReference type="InterPro" id="IPR002481">
    <property type="entry name" value="FUR"/>
</dbReference>
<dbReference type="InterPro" id="IPR036390">
    <property type="entry name" value="WH_DNA-bd_sf"/>
</dbReference>
<dbReference type="InterPro" id="IPR043135">
    <property type="entry name" value="Fur_C"/>
</dbReference>
<feature type="binding site" evidence="13">
    <location>
        <position position="139"/>
    </location>
    <ligand>
        <name>Zn(2+)</name>
        <dbReference type="ChEBI" id="CHEBI:29105"/>
    </ligand>
</feature>
<dbReference type="GO" id="GO:0000976">
    <property type="term" value="F:transcription cis-regulatory region binding"/>
    <property type="evidence" value="ECO:0007669"/>
    <property type="project" value="TreeGrafter"/>
</dbReference>
<dbReference type="RefSeq" id="WP_096461454.1">
    <property type="nucleotide sequence ID" value="NZ_AP014936.1"/>
</dbReference>
<dbReference type="PANTHER" id="PTHR33202:SF2">
    <property type="entry name" value="FERRIC UPTAKE REGULATION PROTEIN"/>
    <property type="match status" value="1"/>
</dbReference>
<dbReference type="Proteomes" id="UP000218899">
    <property type="component" value="Chromosome"/>
</dbReference>
<keyword evidence="6 15" id="KW-0678">Repressor</keyword>
<comment type="subcellular location">
    <subcellularLocation>
        <location evidence="1 15">Cytoplasm</location>
    </subcellularLocation>
</comment>
<dbReference type="CDD" id="cd07153">
    <property type="entry name" value="Fur_like"/>
    <property type="match status" value="1"/>
</dbReference>
<comment type="cofactor">
    <cofactor evidence="14">
        <name>Mn(2+)</name>
        <dbReference type="ChEBI" id="CHEBI:29035"/>
    </cofactor>
    <cofactor evidence="14">
        <name>Fe(2+)</name>
        <dbReference type="ChEBI" id="CHEBI:29033"/>
    </cofactor>
    <text evidence="14">Binds 1 Mn(2+) or Fe(2+) ion per subunit.</text>
</comment>
<evidence type="ECO:0000256" key="12">
    <source>
        <dbReference type="ARBA" id="ARBA00023163"/>
    </source>
</evidence>
<comment type="similarity">
    <text evidence="2 15">Belongs to the Fur family.</text>
</comment>
<dbReference type="FunFam" id="1.10.10.10:FF:000007">
    <property type="entry name" value="Ferric uptake regulation protein"/>
    <property type="match status" value="1"/>
</dbReference>
<dbReference type="GO" id="GO:0045892">
    <property type="term" value="P:negative regulation of DNA-templated transcription"/>
    <property type="evidence" value="ECO:0007669"/>
    <property type="project" value="TreeGrafter"/>
</dbReference>
<keyword evidence="9 14" id="KW-0408">Iron</keyword>
<keyword evidence="7 13" id="KW-0479">Metal-binding</keyword>
<feature type="binding site" evidence="14">
    <location>
        <position position="95"/>
    </location>
    <ligand>
        <name>Fe cation</name>
        <dbReference type="ChEBI" id="CHEBI:24875"/>
    </ligand>
</feature>
<keyword evidence="11 15" id="KW-0238">DNA-binding</keyword>
<dbReference type="GO" id="GO:0003700">
    <property type="term" value="F:DNA-binding transcription factor activity"/>
    <property type="evidence" value="ECO:0007669"/>
    <property type="project" value="UniProtKB-UniRule"/>
</dbReference>
<evidence type="ECO:0000256" key="6">
    <source>
        <dbReference type="ARBA" id="ARBA00022491"/>
    </source>
</evidence>
<feature type="binding site" evidence="13">
    <location>
        <position position="99"/>
    </location>
    <ligand>
        <name>Zn(2+)</name>
        <dbReference type="ChEBI" id="CHEBI:29105"/>
    </ligand>
</feature>
<dbReference type="Gene3D" id="3.30.1490.190">
    <property type="match status" value="1"/>
</dbReference>
<protein>
    <recommendedName>
        <fullName evidence="4 15">Ferric uptake regulation protein</fullName>
    </recommendedName>
</protein>
<keyword evidence="17" id="KW-1185">Reference proteome</keyword>
<dbReference type="GO" id="GO:0008270">
    <property type="term" value="F:zinc ion binding"/>
    <property type="evidence" value="ECO:0007669"/>
    <property type="project" value="TreeGrafter"/>
</dbReference>
<keyword evidence="12 15" id="KW-0804">Transcription</keyword>
<reference evidence="16 17" key="1">
    <citation type="submission" date="2015-08" db="EMBL/GenBank/DDBJ databases">
        <title>Complete genome sequence of Sulfurifustis variabilis.</title>
        <authorList>
            <person name="Miura A."/>
            <person name="Kojima H."/>
            <person name="Fukui M."/>
        </authorList>
    </citation>
    <scope>NUCLEOTIDE SEQUENCE [LARGE SCALE GENOMIC DNA]</scope>
    <source>
        <strain evidence="17">skN76</strain>
    </source>
</reference>
<keyword evidence="5 15" id="KW-0963">Cytoplasm</keyword>
<evidence type="ECO:0000256" key="7">
    <source>
        <dbReference type="ARBA" id="ARBA00022723"/>
    </source>
</evidence>
<comment type="cofactor">
    <cofactor evidence="13">
        <name>Zn(2+)</name>
        <dbReference type="ChEBI" id="CHEBI:29105"/>
    </cofactor>
    <text evidence="13">Binds 1 zinc ion per subunit.</text>
</comment>
<dbReference type="GO" id="GO:1900705">
    <property type="term" value="P:negative regulation of siderophore biosynthetic process"/>
    <property type="evidence" value="ECO:0007669"/>
    <property type="project" value="TreeGrafter"/>
</dbReference>
<evidence type="ECO:0000256" key="3">
    <source>
        <dbReference type="ARBA" id="ARBA00011738"/>
    </source>
</evidence>
<keyword evidence="10 15" id="KW-0805">Transcription regulation</keyword>
<dbReference type="AlphaFoldDB" id="A0A1B4VAV9"/>
<dbReference type="GO" id="GO:0005829">
    <property type="term" value="C:cytosol"/>
    <property type="evidence" value="ECO:0007669"/>
    <property type="project" value="TreeGrafter"/>
</dbReference>
<evidence type="ECO:0000313" key="17">
    <source>
        <dbReference type="Proteomes" id="UP000218899"/>
    </source>
</evidence>